<evidence type="ECO:0000256" key="2">
    <source>
        <dbReference type="ARBA" id="ARBA00004613"/>
    </source>
</evidence>
<evidence type="ECO:0000256" key="3">
    <source>
        <dbReference type="ARBA" id="ARBA00005641"/>
    </source>
</evidence>
<feature type="region of interest" description="Disordered" evidence="9">
    <location>
        <begin position="68"/>
        <end position="91"/>
    </location>
</feature>
<evidence type="ECO:0000256" key="7">
    <source>
        <dbReference type="ARBA" id="ARBA00022801"/>
    </source>
</evidence>
<comment type="subcellular location">
    <subcellularLocation>
        <location evidence="2">Secreted</location>
    </subcellularLocation>
</comment>
<dbReference type="EMBL" id="JALJOU010000016">
    <property type="protein sequence ID" value="KAK9839413.1"/>
    <property type="molecule type" value="Genomic_DNA"/>
</dbReference>
<evidence type="ECO:0000313" key="13">
    <source>
        <dbReference type="Proteomes" id="UP001445335"/>
    </source>
</evidence>
<keyword evidence="8" id="KW-0326">Glycosidase</keyword>
<accession>A0AAW1S160</accession>
<keyword evidence="6 10" id="KW-0732">Signal</keyword>
<evidence type="ECO:0000256" key="1">
    <source>
        <dbReference type="ARBA" id="ARBA00001678"/>
    </source>
</evidence>
<evidence type="ECO:0000256" key="6">
    <source>
        <dbReference type="ARBA" id="ARBA00022729"/>
    </source>
</evidence>
<evidence type="ECO:0000256" key="5">
    <source>
        <dbReference type="ARBA" id="ARBA00022525"/>
    </source>
</evidence>
<keyword evidence="5" id="KW-0964">Secreted</keyword>
<dbReference type="PANTHER" id="PTHR31451:SF39">
    <property type="entry name" value="MANNAN ENDO-1,4-BETA-MANNOSIDASE 1"/>
    <property type="match status" value="1"/>
</dbReference>
<protein>
    <recommendedName>
        <fullName evidence="4">mannan endo-1,4-beta-mannosidase</fullName>
        <ecNumber evidence="4">3.2.1.78</ecNumber>
    </recommendedName>
</protein>
<gene>
    <name evidence="12" type="ORF">WJX81_000612</name>
</gene>
<proteinExistence type="inferred from homology"/>
<dbReference type="AlphaFoldDB" id="A0AAW1S160"/>
<dbReference type="EC" id="3.2.1.78" evidence="4"/>
<evidence type="ECO:0000259" key="11">
    <source>
        <dbReference type="Pfam" id="PF26410"/>
    </source>
</evidence>
<name>A0AAW1S160_9CHLO</name>
<dbReference type="InterPro" id="IPR045053">
    <property type="entry name" value="MAN-like"/>
</dbReference>
<keyword evidence="7" id="KW-0378">Hydrolase</keyword>
<dbReference type="SUPFAM" id="SSF51445">
    <property type="entry name" value="(Trans)glycosidases"/>
    <property type="match status" value="1"/>
</dbReference>
<comment type="caution">
    <text evidence="12">The sequence shown here is derived from an EMBL/GenBank/DDBJ whole genome shotgun (WGS) entry which is preliminary data.</text>
</comment>
<dbReference type="GO" id="GO:0016985">
    <property type="term" value="F:mannan endo-1,4-beta-mannosidase activity"/>
    <property type="evidence" value="ECO:0007669"/>
    <property type="project" value="UniProtKB-EC"/>
</dbReference>
<evidence type="ECO:0000256" key="4">
    <source>
        <dbReference type="ARBA" id="ARBA00012706"/>
    </source>
</evidence>
<keyword evidence="13" id="KW-1185">Reference proteome</keyword>
<dbReference type="GO" id="GO:0005576">
    <property type="term" value="C:extracellular region"/>
    <property type="evidence" value="ECO:0007669"/>
    <property type="project" value="UniProtKB-SubCell"/>
</dbReference>
<sequence>MRFVIELALALALGLATLHTHATNAYASADTAASIAGAPWSGFHGGRSSVPPGDESAADERWQSALPLSAVAPRAARAPDSSPKFRLPPRPPSFDNYSSAEIATLVAGAQRQPARSTSGANAVATWPVPSPASASSPGTARAKAATSLASTQPAGKGFVSTSGANFMVDGKIKFFAGTNAHFLLLRSIVTDEGVKAYFKDAASTGINLVRFWGFADGVTTPVSDAIQPTVGVFNELALQRFDLVLAEAARNSIKVIFPLVDGDGGPQWYFDQVLRASRPDGHFELFFTSSKLIAAYQNYVKTILLRNNTITGVLYRDDPTIMAVELANNPHTTIDLERVIFGGAIPPGTLVNFWVAANAAYIRNIDPNHMICTGDAGYMADITTASGYNPFYPAALDDGAFGVDFAKNLADPNIAFGTVHIYPGNYTAAPQVAGAFANTFLYKRAQAAAQIGKPFIVEEVSMAIGNVSVEHCKALLPNMPPAIKSVLKYVCAAPKLLLSNIHVSPSDAVLLWGSLGLQAPSNDSLAQFLVAMFSAAEATGSAAILPYSFLAQDFNDSSAAADKFGTGTDAFASALAGMVRYQAQRTLDCASGTCPPVAPCPAGTSTAAANGLQLPNNNFANGLADWTVLSDQGSSPGAIFPSHCKWIYNGSPLCVVFDLTGAGLPGSNALVSSAHTVLPGETLTAFMSVTLFRGFAIPNPDSTMHYVPEPSAFSDAHQADARIDVYDASNPMYPTAASLSSSLFDPNTTQAGPFLGTLINQFRFRDIATAYAYDGKFVFQNVSFDLSPFSGMNVYFAYRSADNIVGLNAPLKGPLDYQASRQPSRLGCPDASVCAVCDVSWPNGRCLVCSAGYTLVDGKCGETLSTSILVNTESGFAFANPDSTMHFTPTSDLFGGSHRALARVDVYDASNPAYPSALSLHAALFNATSIEAGPYLGTLISEYEFAQMATSVTC</sequence>
<feature type="region of interest" description="Disordered" evidence="9">
    <location>
        <begin position="120"/>
        <end position="144"/>
    </location>
</feature>
<dbReference type="Pfam" id="PF26410">
    <property type="entry name" value="GH5_mannosidase"/>
    <property type="match status" value="1"/>
</dbReference>
<dbReference type="InterPro" id="IPR001547">
    <property type="entry name" value="Glyco_hydro_5"/>
</dbReference>
<feature type="compositionally biased region" description="Low complexity" evidence="9">
    <location>
        <begin position="122"/>
        <end position="137"/>
    </location>
</feature>
<feature type="chain" id="PRO_5043407797" description="mannan endo-1,4-beta-mannosidase" evidence="10">
    <location>
        <begin position="23"/>
        <end position="954"/>
    </location>
</feature>
<evidence type="ECO:0000256" key="9">
    <source>
        <dbReference type="SAM" id="MobiDB-lite"/>
    </source>
</evidence>
<evidence type="ECO:0000256" key="10">
    <source>
        <dbReference type="SAM" id="SignalP"/>
    </source>
</evidence>
<comment type="similarity">
    <text evidence="3">Belongs to the glycosyl hydrolase 5 (cellulase A) family.</text>
</comment>
<feature type="domain" description="Glycoside hydrolase family 5" evidence="11">
    <location>
        <begin position="157"/>
        <end position="467"/>
    </location>
</feature>
<dbReference type="InterPro" id="IPR017853">
    <property type="entry name" value="GH"/>
</dbReference>
<comment type="catalytic activity">
    <reaction evidence="1">
        <text>Random hydrolysis of (1-&gt;4)-beta-D-mannosidic linkages in mannans, galactomannans and glucomannans.</text>
        <dbReference type="EC" id="3.2.1.78"/>
    </reaction>
</comment>
<dbReference type="Proteomes" id="UP001445335">
    <property type="component" value="Unassembled WGS sequence"/>
</dbReference>
<evidence type="ECO:0000256" key="8">
    <source>
        <dbReference type="ARBA" id="ARBA00023295"/>
    </source>
</evidence>
<dbReference type="PANTHER" id="PTHR31451">
    <property type="match status" value="1"/>
</dbReference>
<reference evidence="12 13" key="1">
    <citation type="journal article" date="2024" name="Nat. Commun.">
        <title>Phylogenomics reveals the evolutionary origins of lichenization in chlorophyte algae.</title>
        <authorList>
            <person name="Puginier C."/>
            <person name="Libourel C."/>
            <person name="Otte J."/>
            <person name="Skaloud P."/>
            <person name="Haon M."/>
            <person name="Grisel S."/>
            <person name="Petersen M."/>
            <person name="Berrin J.G."/>
            <person name="Delaux P.M."/>
            <person name="Dal Grande F."/>
            <person name="Keller J."/>
        </authorList>
    </citation>
    <scope>NUCLEOTIDE SEQUENCE [LARGE SCALE GENOMIC DNA]</scope>
    <source>
        <strain evidence="12 13">SAG 245.80</strain>
    </source>
</reference>
<organism evidence="12 13">
    <name type="scientific">Elliptochloris bilobata</name>
    <dbReference type="NCBI Taxonomy" id="381761"/>
    <lineage>
        <taxon>Eukaryota</taxon>
        <taxon>Viridiplantae</taxon>
        <taxon>Chlorophyta</taxon>
        <taxon>core chlorophytes</taxon>
        <taxon>Trebouxiophyceae</taxon>
        <taxon>Trebouxiophyceae incertae sedis</taxon>
        <taxon>Elliptochloris clade</taxon>
        <taxon>Elliptochloris</taxon>
    </lineage>
</organism>
<feature type="signal peptide" evidence="10">
    <location>
        <begin position="1"/>
        <end position="22"/>
    </location>
</feature>
<evidence type="ECO:0000313" key="12">
    <source>
        <dbReference type="EMBL" id="KAK9839413.1"/>
    </source>
</evidence>
<dbReference type="Gene3D" id="3.20.20.80">
    <property type="entry name" value="Glycosidases"/>
    <property type="match status" value="1"/>
</dbReference>
<feature type="compositionally biased region" description="Low complexity" evidence="9">
    <location>
        <begin position="68"/>
        <end position="82"/>
    </location>
</feature>